<dbReference type="PANTHER" id="PTHR45851">
    <property type="entry name" value="MYC PROTO-ONCOGENE"/>
    <property type="match status" value="1"/>
</dbReference>
<evidence type="ECO:0000256" key="1">
    <source>
        <dbReference type="ARBA" id="ARBA00023125"/>
    </source>
</evidence>
<proteinExistence type="predicted"/>
<dbReference type="GO" id="GO:0046983">
    <property type="term" value="F:protein dimerization activity"/>
    <property type="evidence" value="ECO:0007669"/>
    <property type="project" value="InterPro"/>
</dbReference>
<accession>A0A0B6Y2L2</accession>
<dbReference type="InterPro" id="IPR036638">
    <property type="entry name" value="HLH_DNA-bd_sf"/>
</dbReference>
<feature type="compositionally biased region" description="Low complexity" evidence="3">
    <location>
        <begin position="222"/>
        <end position="239"/>
    </location>
</feature>
<gene>
    <name evidence="5" type="primary">ORF10977</name>
</gene>
<protein>
    <recommendedName>
        <fullName evidence="4">BHLH domain-containing protein</fullName>
    </recommendedName>
</protein>
<dbReference type="PRINTS" id="PR00044">
    <property type="entry name" value="LEUZIPPRMYC"/>
</dbReference>
<evidence type="ECO:0000259" key="4">
    <source>
        <dbReference type="PROSITE" id="PS50888"/>
    </source>
</evidence>
<dbReference type="GO" id="GO:0003677">
    <property type="term" value="F:DNA binding"/>
    <property type="evidence" value="ECO:0007669"/>
    <property type="project" value="UniProtKB-KW"/>
</dbReference>
<dbReference type="Pfam" id="PF00010">
    <property type="entry name" value="HLH"/>
    <property type="match status" value="1"/>
</dbReference>
<feature type="compositionally biased region" description="Acidic residues" evidence="3">
    <location>
        <begin position="153"/>
        <end position="163"/>
    </location>
</feature>
<reference evidence="5" key="1">
    <citation type="submission" date="2014-12" db="EMBL/GenBank/DDBJ databases">
        <title>Insight into the proteome of Arion vulgaris.</title>
        <authorList>
            <person name="Aradska J."/>
            <person name="Bulat T."/>
            <person name="Smidak R."/>
            <person name="Sarate P."/>
            <person name="Gangsoo J."/>
            <person name="Sialana F."/>
            <person name="Bilban M."/>
            <person name="Lubec G."/>
        </authorList>
    </citation>
    <scope>NUCLEOTIDE SEQUENCE</scope>
    <source>
        <tissue evidence="5">Skin</tissue>
    </source>
</reference>
<feature type="region of interest" description="Disordered" evidence="3">
    <location>
        <begin position="103"/>
        <end position="194"/>
    </location>
</feature>
<evidence type="ECO:0000256" key="2">
    <source>
        <dbReference type="SAM" id="Coils"/>
    </source>
</evidence>
<organism evidence="5">
    <name type="scientific">Arion vulgaris</name>
    <dbReference type="NCBI Taxonomy" id="1028688"/>
    <lineage>
        <taxon>Eukaryota</taxon>
        <taxon>Metazoa</taxon>
        <taxon>Spiralia</taxon>
        <taxon>Lophotrochozoa</taxon>
        <taxon>Mollusca</taxon>
        <taxon>Gastropoda</taxon>
        <taxon>Heterobranchia</taxon>
        <taxon>Euthyneura</taxon>
        <taxon>Panpulmonata</taxon>
        <taxon>Eupulmonata</taxon>
        <taxon>Stylommatophora</taxon>
        <taxon>Helicina</taxon>
        <taxon>Arionoidea</taxon>
        <taxon>Arionidae</taxon>
        <taxon>Arion</taxon>
    </lineage>
</organism>
<feature type="region of interest" description="Disordered" evidence="3">
    <location>
        <begin position="318"/>
        <end position="337"/>
    </location>
</feature>
<dbReference type="InterPro" id="IPR011598">
    <property type="entry name" value="bHLH_dom"/>
</dbReference>
<feature type="region of interest" description="Disordered" evidence="3">
    <location>
        <begin position="49"/>
        <end position="71"/>
    </location>
</feature>
<sequence length="414" mass="46623">PDNELPMDLIKYLDSQDTDVGLKLHRIKCEDGCHSCADSPNKYTKFRVSERDDPFMGMSKSDQKEENGRHSTVLEQLISPIDYDSDCEDRMQQKMKDTKIFSAWNTPKTEEESDYMLPKDSGCWPGLFEDESSQDVTFPETPSPSSTQSETTAGDDSDVDIETVTDVPRSMDSCGYSTMDSSPGLSPSSSPGPLQKLKSGSLFSILTKSVSSTGRIYAQSSLSLTSQETSSGASSSAETSRSDILGQKRKLSKERKFHARVQIQSSYQHVLCSSNSVNFHDYAMSPGACTYPSSPSSTETGRPTVLSKRIYKRKQFTMDTSDKEKQHHHNQLERNRRQKLADLFMDLRDEVPKIASQAKASKVLILNEATLHIRDLQRRDRQQEDDINKEQRRKEILRNQLRSLEAQISISSVK</sequence>
<feature type="compositionally biased region" description="Low complexity" evidence="3">
    <location>
        <begin position="181"/>
        <end position="194"/>
    </location>
</feature>
<dbReference type="InterPro" id="IPR050433">
    <property type="entry name" value="Myc_transcription_factors"/>
</dbReference>
<dbReference type="InterPro" id="IPR002418">
    <property type="entry name" value="Tscrpt_reg_Myc"/>
</dbReference>
<feature type="domain" description="BHLH" evidence="4">
    <location>
        <begin position="324"/>
        <end position="376"/>
    </location>
</feature>
<dbReference type="AlphaFoldDB" id="A0A0B6Y2L2"/>
<dbReference type="PROSITE" id="PS50888">
    <property type="entry name" value="BHLH"/>
    <property type="match status" value="1"/>
</dbReference>
<dbReference type="SUPFAM" id="SSF47459">
    <property type="entry name" value="HLH, helix-loop-helix DNA-binding domain"/>
    <property type="match status" value="1"/>
</dbReference>
<feature type="non-terminal residue" evidence="5">
    <location>
        <position position="1"/>
    </location>
</feature>
<keyword evidence="2" id="KW-0175">Coiled coil</keyword>
<name>A0A0B6Y2L2_9EUPU</name>
<dbReference type="SMART" id="SM00353">
    <property type="entry name" value="HLH"/>
    <property type="match status" value="1"/>
</dbReference>
<evidence type="ECO:0000256" key="3">
    <source>
        <dbReference type="SAM" id="MobiDB-lite"/>
    </source>
</evidence>
<keyword evidence="1" id="KW-0238">DNA-binding</keyword>
<dbReference type="GO" id="GO:0003700">
    <property type="term" value="F:DNA-binding transcription factor activity"/>
    <property type="evidence" value="ECO:0007669"/>
    <property type="project" value="InterPro"/>
</dbReference>
<dbReference type="EMBL" id="HACG01003652">
    <property type="protein sequence ID" value="CEK50517.1"/>
    <property type="molecule type" value="Transcribed_RNA"/>
</dbReference>
<feature type="region of interest" description="Disordered" evidence="3">
    <location>
        <begin position="222"/>
        <end position="253"/>
    </location>
</feature>
<evidence type="ECO:0000313" key="5">
    <source>
        <dbReference type="EMBL" id="CEK50517.1"/>
    </source>
</evidence>
<feature type="coiled-coil region" evidence="2">
    <location>
        <begin position="373"/>
        <end position="407"/>
    </location>
</feature>
<feature type="compositionally biased region" description="Low complexity" evidence="3">
    <location>
        <begin position="139"/>
        <end position="152"/>
    </location>
</feature>
<feature type="compositionally biased region" description="Basic and acidic residues" evidence="3">
    <location>
        <begin position="320"/>
        <end position="335"/>
    </location>
</feature>
<dbReference type="Gene3D" id="4.10.280.10">
    <property type="entry name" value="Helix-loop-helix DNA-binding domain"/>
    <property type="match status" value="1"/>
</dbReference>